<evidence type="ECO:0000313" key="3">
    <source>
        <dbReference type="Proteomes" id="UP000593564"/>
    </source>
</evidence>
<keyword evidence="3" id="KW-1185">Reference proteome</keyword>
<name>A0A7J7FXT6_CAMSI</name>
<evidence type="ECO:0000256" key="1">
    <source>
        <dbReference type="SAM" id="MobiDB-lite"/>
    </source>
</evidence>
<accession>A0A7J7FXT6</accession>
<feature type="compositionally biased region" description="Basic and acidic residues" evidence="1">
    <location>
        <begin position="33"/>
        <end position="49"/>
    </location>
</feature>
<comment type="caution">
    <text evidence="2">The sequence shown here is derived from an EMBL/GenBank/DDBJ whole genome shotgun (WGS) entry which is preliminary data.</text>
</comment>
<dbReference type="Proteomes" id="UP000593564">
    <property type="component" value="Unassembled WGS sequence"/>
</dbReference>
<organism evidence="2 3">
    <name type="scientific">Camellia sinensis</name>
    <name type="common">Tea plant</name>
    <name type="synonym">Thea sinensis</name>
    <dbReference type="NCBI Taxonomy" id="4442"/>
    <lineage>
        <taxon>Eukaryota</taxon>
        <taxon>Viridiplantae</taxon>
        <taxon>Streptophyta</taxon>
        <taxon>Embryophyta</taxon>
        <taxon>Tracheophyta</taxon>
        <taxon>Spermatophyta</taxon>
        <taxon>Magnoliopsida</taxon>
        <taxon>eudicotyledons</taxon>
        <taxon>Gunneridae</taxon>
        <taxon>Pentapetalae</taxon>
        <taxon>asterids</taxon>
        <taxon>Ericales</taxon>
        <taxon>Theaceae</taxon>
        <taxon>Camellia</taxon>
    </lineage>
</organism>
<gene>
    <name evidence="2" type="ORF">HYC85_029326</name>
</gene>
<dbReference type="AlphaFoldDB" id="A0A7J7FXT6"/>
<proteinExistence type="predicted"/>
<dbReference type="EMBL" id="JACBKZ010000014">
    <property type="protein sequence ID" value="KAF5933155.1"/>
    <property type="molecule type" value="Genomic_DNA"/>
</dbReference>
<evidence type="ECO:0000313" key="2">
    <source>
        <dbReference type="EMBL" id="KAF5933155.1"/>
    </source>
</evidence>
<reference evidence="2 3" key="2">
    <citation type="submission" date="2020-07" db="EMBL/GenBank/DDBJ databases">
        <title>Genome assembly of wild tea tree DASZ reveals pedigree and selection history of tea varieties.</title>
        <authorList>
            <person name="Zhang W."/>
        </authorList>
    </citation>
    <scope>NUCLEOTIDE SEQUENCE [LARGE SCALE GENOMIC DNA]</scope>
    <source>
        <strain evidence="3">cv. G240</strain>
        <tissue evidence="2">Leaf</tissue>
    </source>
</reference>
<sequence>MMMKLKEKQKRITWNLSMQNVSGEIPSRARSQSHHEALTHALEEGDTSSRPKVTAGNTIAAKRARGPTRGKEVQGLVDRDGKLSVPIPPEFRAPIGDYAAKLASKIGVEILQEDLADWPHEVPTGHPSVADISIRGRWSFSMAGGKSPQPVMFQSIQRSNPGTCAIFRGG</sequence>
<feature type="region of interest" description="Disordered" evidence="1">
    <location>
        <begin position="24"/>
        <end position="74"/>
    </location>
</feature>
<protein>
    <submittedName>
        <fullName evidence="2">Uncharacterized protein</fullName>
    </submittedName>
</protein>
<reference evidence="3" key="1">
    <citation type="journal article" date="2020" name="Nat. Commun.">
        <title>Genome assembly of wild tea tree DASZ reveals pedigree and selection history of tea varieties.</title>
        <authorList>
            <person name="Zhang W."/>
            <person name="Zhang Y."/>
            <person name="Qiu H."/>
            <person name="Guo Y."/>
            <person name="Wan H."/>
            <person name="Zhang X."/>
            <person name="Scossa F."/>
            <person name="Alseekh S."/>
            <person name="Zhang Q."/>
            <person name="Wang P."/>
            <person name="Xu L."/>
            <person name="Schmidt M.H."/>
            <person name="Jia X."/>
            <person name="Li D."/>
            <person name="Zhu A."/>
            <person name="Guo F."/>
            <person name="Chen W."/>
            <person name="Ni D."/>
            <person name="Usadel B."/>
            <person name="Fernie A.R."/>
            <person name="Wen W."/>
        </authorList>
    </citation>
    <scope>NUCLEOTIDE SEQUENCE [LARGE SCALE GENOMIC DNA]</scope>
    <source>
        <strain evidence="3">cv. G240</strain>
    </source>
</reference>